<evidence type="ECO:0000313" key="9">
    <source>
        <dbReference type="EMBL" id="BBH02677.1"/>
    </source>
</evidence>
<keyword evidence="3" id="KW-0507">mRNA processing</keyword>
<keyword evidence="6" id="KW-0508">mRNA splicing</keyword>
<sequence length="149" mass="17801">MVALPNRSIRISIQEAFYNLRASTQGPSWSYKLWSAYLHERLELVRNLPITHFQYETLNNTFERALVTIHKMPKIWILYLQTLTEQKLFTRTRRTFDRALCALPVTQHDGIWDPYLEFVSRKGIPIETSLRLYRRTYLQDLDEAPVKRT</sequence>
<dbReference type="Gene3D" id="1.25.40.10">
    <property type="entry name" value="Tetratricopeptide repeat domain"/>
    <property type="match status" value="1"/>
</dbReference>
<reference evidence="9" key="1">
    <citation type="journal article" date="2019" name="Science">
        <title>Mutation of a bHLH transcription factor allowed almond domestication.</title>
        <authorList>
            <person name="Sanchez-Perez R."/>
            <person name="Pavan S."/>
            <person name="Mazzeo R."/>
            <person name="Moldovan C."/>
            <person name="Aiese Cigliano R."/>
            <person name="Del Cueto J."/>
            <person name="Ricciardi F."/>
            <person name="Lotti C."/>
            <person name="Ricciardi L."/>
            <person name="Dicenta F."/>
            <person name="Lopez-Marques R.L."/>
            <person name="Lindberg Moller B."/>
        </authorList>
    </citation>
    <scope>NUCLEOTIDE SEQUENCE</scope>
</reference>
<dbReference type="GO" id="GO:0071007">
    <property type="term" value="C:U2-type catalytic step 2 spliceosome"/>
    <property type="evidence" value="ECO:0007669"/>
    <property type="project" value="TreeGrafter"/>
</dbReference>
<keyword evidence="5" id="KW-0677">Repeat</keyword>
<dbReference type="PANTHER" id="PTHR11246">
    <property type="entry name" value="PRE-MRNA SPLICING FACTOR"/>
    <property type="match status" value="1"/>
</dbReference>
<dbReference type="InterPro" id="IPR055433">
    <property type="entry name" value="HAT_Syf1-like_N"/>
</dbReference>
<dbReference type="SMART" id="SM00386">
    <property type="entry name" value="HAT"/>
    <property type="match status" value="2"/>
</dbReference>
<evidence type="ECO:0000256" key="7">
    <source>
        <dbReference type="ARBA" id="ARBA00023242"/>
    </source>
</evidence>
<accession>A0A4Y1RFL2</accession>
<organism evidence="9">
    <name type="scientific">Prunus dulcis</name>
    <name type="common">Almond</name>
    <name type="synonym">Amygdalus dulcis</name>
    <dbReference type="NCBI Taxonomy" id="3755"/>
    <lineage>
        <taxon>Eukaryota</taxon>
        <taxon>Viridiplantae</taxon>
        <taxon>Streptophyta</taxon>
        <taxon>Embryophyta</taxon>
        <taxon>Tracheophyta</taxon>
        <taxon>Spermatophyta</taxon>
        <taxon>Magnoliopsida</taxon>
        <taxon>eudicotyledons</taxon>
        <taxon>Gunneridae</taxon>
        <taxon>Pentapetalae</taxon>
        <taxon>rosids</taxon>
        <taxon>fabids</taxon>
        <taxon>Rosales</taxon>
        <taxon>Rosaceae</taxon>
        <taxon>Amygdaloideae</taxon>
        <taxon>Amygdaleae</taxon>
        <taxon>Prunus</taxon>
    </lineage>
</organism>
<evidence type="ECO:0000256" key="5">
    <source>
        <dbReference type="ARBA" id="ARBA00022737"/>
    </source>
</evidence>
<name>A0A4Y1RFL2_PRUDU</name>
<dbReference type="SUPFAM" id="SSF48452">
    <property type="entry name" value="TPR-like"/>
    <property type="match status" value="1"/>
</dbReference>
<dbReference type="GO" id="GO:0000974">
    <property type="term" value="C:Prp19 complex"/>
    <property type="evidence" value="ECO:0007669"/>
    <property type="project" value="TreeGrafter"/>
</dbReference>
<keyword evidence="4" id="KW-0747">Spliceosome</keyword>
<feature type="domain" description="Pre-mRNA-splicing factor Syf1-like N-terminal HAT-repeats" evidence="8">
    <location>
        <begin position="19"/>
        <end position="136"/>
    </location>
</feature>
<dbReference type="GO" id="GO:0000349">
    <property type="term" value="P:generation of catalytic spliceosome for first transesterification step"/>
    <property type="evidence" value="ECO:0007669"/>
    <property type="project" value="TreeGrafter"/>
</dbReference>
<comment type="subcellular location">
    <subcellularLocation>
        <location evidence="1">Nucleus</location>
    </subcellularLocation>
</comment>
<dbReference type="EMBL" id="AP019301">
    <property type="protein sequence ID" value="BBH02677.1"/>
    <property type="molecule type" value="Genomic_DNA"/>
</dbReference>
<evidence type="ECO:0000259" key="8">
    <source>
        <dbReference type="Pfam" id="PF23233"/>
    </source>
</evidence>
<dbReference type="GO" id="GO:0071014">
    <property type="term" value="C:post-mRNA release spliceosomal complex"/>
    <property type="evidence" value="ECO:0007669"/>
    <property type="project" value="TreeGrafter"/>
</dbReference>
<dbReference type="InterPro" id="IPR011990">
    <property type="entry name" value="TPR-like_helical_dom_sf"/>
</dbReference>
<keyword evidence="7" id="KW-0539">Nucleus</keyword>
<evidence type="ECO:0000256" key="6">
    <source>
        <dbReference type="ARBA" id="ARBA00023187"/>
    </source>
</evidence>
<evidence type="ECO:0000256" key="4">
    <source>
        <dbReference type="ARBA" id="ARBA00022728"/>
    </source>
</evidence>
<evidence type="ECO:0000256" key="2">
    <source>
        <dbReference type="ARBA" id="ARBA00008644"/>
    </source>
</evidence>
<evidence type="ECO:0000256" key="1">
    <source>
        <dbReference type="ARBA" id="ARBA00004123"/>
    </source>
</evidence>
<gene>
    <name evidence="9" type="ORF">Prudu_013324</name>
</gene>
<comment type="similarity">
    <text evidence="2">Belongs to the crooked-neck family.</text>
</comment>
<dbReference type="InterPro" id="IPR003107">
    <property type="entry name" value="HAT"/>
</dbReference>
<dbReference type="InterPro" id="IPR045075">
    <property type="entry name" value="Syf1-like"/>
</dbReference>
<protein>
    <submittedName>
        <fullName evidence="9">Tetratricopeptide repeat-like superfamily protein</fullName>
    </submittedName>
</protein>
<dbReference type="Pfam" id="PF23233">
    <property type="entry name" value="HAT_Syf1_CNRKL1_N"/>
    <property type="match status" value="1"/>
</dbReference>
<proteinExistence type="inferred from homology"/>
<evidence type="ECO:0000256" key="3">
    <source>
        <dbReference type="ARBA" id="ARBA00022664"/>
    </source>
</evidence>
<dbReference type="AlphaFoldDB" id="A0A4Y1RFL2"/>
<dbReference type="PANTHER" id="PTHR11246:SF5">
    <property type="entry name" value="PRE-MRNA-SPLICING FACTOR SYF1"/>
    <property type="match status" value="1"/>
</dbReference>